<dbReference type="Gene3D" id="1.10.565.10">
    <property type="entry name" value="Retinoid X Receptor"/>
    <property type="match status" value="1"/>
</dbReference>
<dbReference type="SUPFAM" id="SSF48508">
    <property type="entry name" value="Nuclear receptor ligand-binding domain"/>
    <property type="match status" value="1"/>
</dbReference>
<feature type="compositionally biased region" description="Acidic residues" evidence="4">
    <location>
        <begin position="58"/>
        <end position="71"/>
    </location>
</feature>
<organism evidence="7 8">
    <name type="scientific">Helobdella robusta</name>
    <name type="common">Californian leech</name>
    <dbReference type="NCBI Taxonomy" id="6412"/>
    <lineage>
        <taxon>Eukaryota</taxon>
        <taxon>Metazoa</taxon>
        <taxon>Spiralia</taxon>
        <taxon>Lophotrochozoa</taxon>
        <taxon>Annelida</taxon>
        <taxon>Clitellata</taxon>
        <taxon>Hirudinea</taxon>
        <taxon>Rhynchobdellida</taxon>
        <taxon>Glossiphoniidae</taxon>
        <taxon>Helobdella</taxon>
    </lineage>
</organism>
<feature type="region of interest" description="Disordered" evidence="4">
    <location>
        <begin position="1"/>
        <end position="31"/>
    </location>
</feature>
<dbReference type="RefSeq" id="XP_009012851.1">
    <property type="nucleotide sequence ID" value="XM_009014603.1"/>
</dbReference>
<evidence type="ECO:0000256" key="3">
    <source>
        <dbReference type="ARBA" id="ARBA00023170"/>
    </source>
</evidence>
<sequence>MTPAPLQEPPCISLCTVDSSSSVGPGSASPYSLVAMSSRSVEPGARPKLLFNLLSREDEDSDDDHLEDEPEPPGGQATRELDSMSKWLTDVFNFRTSHSVTSSSVGSHNSFFTGCTGSMLFGRVKYDQSWENLVRGVGCASLNEPTVLFSNGTTQPPIRFSGTALGNYVSVPSPPIFNDEQRQMQFDDSEISRPRGEFLFKKRKVYEDAVKSTFHEATSGEKLIKSKRLKIDPNYYFQTLKHSYEKEKSPKGSLLKKILCSNSFEDDDDVSDDSSDVIVPSIEKALAHTTPEYELMTLYTQGDDHYDQASRKLAVRLADEQLNSSYNSRRSPDQIYSKCLSTFNEYRKPMMLSKSSNESILSFLKDEVQFAYSLPEFTQLPYKDQRHMLVAAMSRLLVLHIASQNIQLEVCQDEKARKFLLANRNVHVHGWTAGFKPMEEFLQSLNMVISKFQQDSVTQLEYYYLKFLALFNYNGVHTTFRQSLSYNFHFRK</sequence>
<dbReference type="CTD" id="20202467"/>
<evidence type="ECO:0000256" key="4">
    <source>
        <dbReference type="SAM" id="MobiDB-lite"/>
    </source>
</evidence>
<feature type="compositionally biased region" description="Low complexity" evidence="4">
    <location>
        <begin position="19"/>
        <end position="31"/>
    </location>
</feature>
<accession>T1F0W7</accession>
<dbReference type="AlphaFoldDB" id="T1F0W7"/>
<evidence type="ECO:0000313" key="8">
    <source>
        <dbReference type="Proteomes" id="UP000015101"/>
    </source>
</evidence>
<dbReference type="InterPro" id="IPR035500">
    <property type="entry name" value="NHR-like_dom_sf"/>
</dbReference>
<evidence type="ECO:0000313" key="7">
    <source>
        <dbReference type="EnsemblMetazoa" id="HelroP168740"/>
    </source>
</evidence>
<keyword evidence="1" id="KW-0805">Transcription regulation</keyword>
<proteinExistence type="predicted"/>
<keyword evidence="8" id="KW-1185">Reference proteome</keyword>
<dbReference type="KEGG" id="hro:HELRODRAFT_168740"/>
<dbReference type="GeneID" id="20202467"/>
<feature type="region of interest" description="Disordered" evidence="4">
    <location>
        <begin position="58"/>
        <end position="80"/>
    </location>
</feature>
<evidence type="ECO:0000259" key="5">
    <source>
        <dbReference type="PROSITE" id="PS51843"/>
    </source>
</evidence>
<gene>
    <name evidence="7" type="primary">20202467</name>
    <name evidence="6" type="ORF">HELRODRAFT_168740</name>
</gene>
<evidence type="ECO:0000256" key="1">
    <source>
        <dbReference type="ARBA" id="ARBA00023015"/>
    </source>
</evidence>
<reference evidence="6 8" key="2">
    <citation type="journal article" date="2013" name="Nature">
        <title>Insights into bilaterian evolution from three spiralian genomes.</title>
        <authorList>
            <person name="Simakov O."/>
            <person name="Marletaz F."/>
            <person name="Cho S.J."/>
            <person name="Edsinger-Gonzales E."/>
            <person name="Havlak P."/>
            <person name="Hellsten U."/>
            <person name="Kuo D.H."/>
            <person name="Larsson T."/>
            <person name="Lv J."/>
            <person name="Arendt D."/>
            <person name="Savage R."/>
            <person name="Osoegawa K."/>
            <person name="de Jong P."/>
            <person name="Grimwood J."/>
            <person name="Chapman J.A."/>
            <person name="Shapiro H."/>
            <person name="Aerts A."/>
            <person name="Otillar R.P."/>
            <person name="Terry A.Y."/>
            <person name="Boore J.L."/>
            <person name="Grigoriev I.V."/>
            <person name="Lindberg D.R."/>
            <person name="Seaver E.C."/>
            <person name="Weisblat D.A."/>
            <person name="Putnam N.H."/>
            <person name="Rokhsar D.S."/>
        </authorList>
    </citation>
    <scope>NUCLEOTIDE SEQUENCE</scope>
</reference>
<feature type="domain" description="NR LBD" evidence="5">
    <location>
        <begin position="320"/>
        <end position="492"/>
    </location>
</feature>
<protein>
    <recommendedName>
        <fullName evidence="5">NR LBD domain-containing protein</fullName>
    </recommendedName>
</protein>
<dbReference type="EnsemblMetazoa" id="HelroT168740">
    <property type="protein sequence ID" value="HelroP168740"/>
    <property type="gene ID" value="HelroG168740"/>
</dbReference>
<name>T1F0W7_HELRO</name>
<keyword evidence="3" id="KW-0675">Receptor</keyword>
<evidence type="ECO:0000256" key="2">
    <source>
        <dbReference type="ARBA" id="ARBA00023163"/>
    </source>
</evidence>
<evidence type="ECO:0000313" key="6">
    <source>
        <dbReference type="EMBL" id="ESO08829.1"/>
    </source>
</evidence>
<dbReference type="HOGENOM" id="CLU_554645_0_0_1"/>
<reference evidence="7" key="3">
    <citation type="submission" date="2015-06" db="UniProtKB">
        <authorList>
            <consortium name="EnsemblMetazoa"/>
        </authorList>
    </citation>
    <scope>IDENTIFICATION</scope>
</reference>
<dbReference type="Proteomes" id="UP000015101">
    <property type="component" value="Unassembled WGS sequence"/>
</dbReference>
<dbReference type="InParanoid" id="T1F0W7"/>
<dbReference type="PROSITE" id="PS51843">
    <property type="entry name" value="NR_LBD"/>
    <property type="match status" value="1"/>
</dbReference>
<dbReference type="EMBL" id="AMQM01003078">
    <property type="status" value="NOT_ANNOTATED_CDS"/>
    <property type="molecule type" value="Genomic_DNA"/>
</dbReference>
<keyword evidence="2" id="KW-0804">Transcription</keyword>
<dbReference type="EMBL" id="KB096023">
    <property type="protein sequence ID" value="ESO08829.1"/>
    <property type="molecule type" value="Genomic_DNA"/>
</dbReference>
<reference evidence="8" key="1">
    <citation type="submission" date="2012-12" db="EMBL/GenBank/DDBJ databases">
        <authorList>
            <person name="Hellsten U."/>
            <person name="Grimwood J."/>
            <person name="Chapman J.A."/>
            <person name="Shapiro H."/>
            <person name="Aerts A."/>
            <person name="Otillar R.P."/>
            <person name="Terry A.Y."/>
            <person name="Boore J.L."/>
            <person name="Simakov O."/>
            <person name="Marletaz F."/>
            <person name="Cho S.-J."/>
            <person name="Edsinger-Gonzales E."/>
            <person name="Havlak P."/>
            <person name="Kuo D.-H."/>
            <person name="Larsson T."/>
            <person name="Lv J."/>
            <person name="Arendt D."/>
            <person name="Savage R."/>
            <person name="Osoegawa K."/>
            <person name="de Jong P."/>
            <person name="Lindberg D.R."/>
            <person name="Seaver E.C."/>
            <person name="Weisblat D.A."/>
            <person name="Putnam N.H."/>
            <person name="Grigoriev I.V."/>
            <person name="Rokhsar D.S."/>
        </authorList>
    </citation>
    <scope>NUCLEOTIDE SEQUENCE</scope>
</reference>
<dbReference type="InterPro" id="IPR000536">
    <property type="entry name" value="Nucl_hrmn_rcpt_lig-bd"/>
</dbReference>